<organism evidence="2 3">
    <name type="scientific">Pseudoxanthomonas gei</name>
    <dbReference type="NCBI Taxonomy" id="1383030"/>
    <lineage>
        <taxon>Bacteria</taxon>
        <taxon>Pseudomonadati</taxon>
        <taxon>Pseudomonadota</taxon>
        <taxon>Gammaproteobacteria</taxon>
        <taxon>Lysobacterales</taxon>
        <taxon>Lysobacteraceae</taxon>
        <taxon>Pseudoxanthomonas</taxon>
    </lineage>
</organism>
<dbReference type="Pfam" id="PF12146">
    <property type="entry name" value="Hydrolase_4"/>
    <property type="match status" value="1"/>
</dbReference>
<evidence type="ECO:0000259" key="1">
    <source>
        <dbReference type="Pfam" id="PF12146"/>
    </source>
</evidence>
<dbReference type="GO" id="GO:0016787">
    <property type="term" value="F:hydrolase activity"/>
    <property type="evidence" value="ECO:0007669"/>
    <property type="project" value="UniProtKB-KW"/>
</dbReference>
<evidence type="ECO:0000313" key="2">
    <source>
        <dbReference type="EMBL" id="NDK38274.1"/>
    </source>
</evidence>
<evidence type="ECO:0000313" key="3">
    <source>
        <dbReference type="Proteomes" id="UP001429354"/>
    </source>
</evidence>
<dbReference type="PANTHER" id="PTHR11614">
    <property type="entry name" value="PHOSPHOLIPASE-RELATED"/>
    <property type="match status" value="1"/>
</dbReference>
<sequence length="276" mass="29219">MQASPATFQTRDGLALHLNDWPVAQPRARMLLVHGLGEHSGRYAALAGDLNAQGISVRAFDHRGHGKSGGTRGVNGRDADCLSRDALEVFESYAAEGSDLPFLFGHSMGGLVAMHAVGRLGLRPRGLIASSPALASHAGKFDRLLSKVLLRLAPDLTVANGLPADKLSHAPGIERAYLDDPDNHNRVSARVAQYIFEAGPEVIAAAPGWSVPTLLQIAGSDLLVDPAGARAFAAAAPKASVECHDYTDLYHEIYNEADPARTGVVADLSKWLAARL</sequence>
<dbReference type="RefSeq" id="WP_162348843.1">
    <property type="nucleotide sequence ID" value="NZ_QOVG01000003.1"/>
</dbReference>
<feature type="domain" description="Serine aminopeptidase S33" evidence="1">
    <location>
        <begin position="25"/>
        <end position="258"/>
    </location>
</feature>
<proteinExistence type="predicted"/>
<name>A0ABX0AGA8_9GAMM</name>
<protein>
    <submittedName>
        <fullName evidence="2">Alpha/beta fold hydrolase</fullName>
    </submittedName>
</protein>
<dbReference type="InterPro" id="IPR029058">
    <property type="entry name" value="AB_hydrolase_fold"/>
</dbReference>
<keyword evidence="3" id="KW-1185">Reference proteome</keyword>
<dbReference type="Proteomes" id="UP001429354">
    <property type="component" value="Unassembled WGS sequence"/>
</dbReference>
<dbReference type="Gene3D" id="3.40.50.1820">
    <property type="entry name" value="alpha/beta hydrolase"/>
    <property type="match status" value="1"/>
</dbReference>
<dbReference type="InterPro" id="IPR022742">
    <property type="entry name" value="Hydrolase_4"/>
</dbReference>
<dbReference type="InterPro" id="IPR051044">
    <property type="entry name" value="MAG_DAG_Lipase"/>
</dbReference>
<comment type="caution">
    <text evidence="2">The sequence shown here is derived from an EMBL/GenBank/DDBJ whole genome shotgun (WGS) entry which is preliminary data.</text>
</comment>
<reference evidence="2 3" key="1">
    <citation type="submission" date="2018-07" db="EMBL/GenBank/DDBJ databases">
        <title>Whole genome Sequencing of Pseudoxanthomonas gei KCTC 32298 (T).</title>
        <authorList>
            <person name="Kumar S."/>
            <person name="Bansal K."/>
            <person name="Kaur A."/>
            <person name="Patil P."/>
            <person name="Sharma S."/>
            <person name="Patil P.B."/>
        </authorList>
    </citation>
    <scope>NUCLEOTIDE SEQUENCE [LARGE SCALE GENOMIC DNA]</scope>
    <source>
        <strain evidence="2 3">KCTC 32298</strain>
    </source>
</reference>
<dbReference type="EMBL" id="QOVG01000003">
    <property type="protein sequence ID" value="NDK38274.1"/>
    <property type="molecule type" value="Genomic_DNA"/>
</dbReference>
<dbReference type="SUPFAM" id="SSF53474">
    <property type="entry name" value="alpha/beta-Hydrolases"/>
    <property type="match status" value="1"/>
</dbReference>
<keyword evidence="2" id="KW-0378">Hydrolase</keyword>
<accession>A0ABX0AGA8</accession>
<gene>
    <name evidence="2" type="ORF">DT603_05390</name>
</gene>